<evidence type="ECO:0000256" key="1">
    <source>
        <dbReference type="SAM" id="MobiDB-lite"/>
    </source>
</evidence>
<feature type="domain" description="DUF6542" evidence="4">
    <location>
        <begin position="2"/>
        <end position="114"/>
    </location>
</feature>
<dbReference type="RefSeq" id="WP_018381838.1">
    <property type="nucleotide sequence ID" value="NZ_LLZU01000038.1"/>
</dbReference>
<gene>
    <name evidence="5" type="ORF">AQ490_09750</name>
</gene>
<reference evidence="5 6" key="1">
    <citation type="submission" date="2015-10" db="EMBL/GenBank/DDBJ databases">
        <title>Draft genome sequence of pyrrolomycin-producing Streptomyces vitaminophilus.</title>
        <authorList>
            <person name="Graham D.E."/>
            <person name="Mahan K.M."/>
            <person name="Klingeman D.M."/>
            <person name="Hettich R.L."/>
            <person name="Parry R.J."/>
        </authorList>
    </citation>
    <scope>NUCLEOTIDE SEQUENCE [LARGE SCALE GENOMIC DNA]</scope>
    <source>
        <strain evidence="5 6">ATCC 31673</strain>
    </source>
</reference>
<feature type="region of interest" description="Disordered" evidence="1">
    <location>
        <begin position="117"/>
        <end position="145"/>
    </location>
</feature>
<dbReference type="InterPro" id="IPR046672">
    <property type="entry name" value="DUF6542"/>
</dbReference>
<sequence length="145" mass="15076">MTSAGTGVVLLLLSLAAGVADAQTGDDYGFLFGVGFVAACLVTTVWVRRSDVVAAPVCAPLAYAVALAVTTPSDDEGLLQRAVTVATDLAVNADWLYAGTAVAVALALLRHLAGNRRDRQERRSAPQGRRAGQEQRAGQGGRRRA</sequence>
<protein>
    <recommendedName>
        <fullName evidence="4">DUF6542 domain-containing protein</fullName>
    </recommendedName>
</protein>
<feature type="chain" id="PRO_5006670495" description="DUF6542 domain-containing protein" evidence="3">
    <location>
        <begin position="23"/>
        <end position="145"/>
    </location>
</feature>
<keyword evidence="3" id="KW-0732">Signal</keyword>
<keyword evidence="2" id="KW-0472">Membrane</keyword>
<proteinExistence type="predicted"/>
<evidence type="ECO:0000256" key="2">
    <source>
        <dbReference type="SAM" id="Phobius"/>
    </source>
</evidence>
<feature type="signal peptide" evidence="3">
    <location>
        <begin position="1"/>
        <end position="22"/>
    </location>
</feature>
<comment type="caution">
    <text evidence="5">The sequence shown here is derived from an EMBL/GenBank/DDBJ whole genome shotgun (WGS) entry which is preliminary data.</text>
</comment>
<dbReference type="Proteomes" id="UP000050867">
    <property type="component" value="Unassembled WGS sequence"/>
</dbReference>
<keyword evidence="6" id="KW-1185">Reference proteome</keyword>
<evidence type="ECO:0000313" key="5">
    <source>
        <dbReference type="EMBL" id="KRV47031.1"/>
    </source>
</evidence>
<feature type="compositionally biased region" description="Low complexity" evidence="1">
    <location>
        <begin position="125"/>
        <end position="137"/>
    </location>
</feature>
<dbReference type="OrthoDB" id="4334282at2"/>
<dbReference type="EMBL" id="LLZU01000038">
    <property type="protein sequence ID" value="KRV47031.1"/>
    <property type="molecule type" value="Genomic_DNA"/>
</dbReference>
<evidence type="ECO:0000313" key="6">
    <source>
        <dbReference type="Proteomes" id="UP000050867"/>
    </source>
</evidence>
<evidence type="ECO:0000259" key="4">
    <source>
        <dbReference type="Pfam" id="PF20177"/>
    </source>
</evidence>
<evidence type="ECO:0000256" key="3">
    <source>
        <dbReference type="SAM" id="SignalP"/>
    </source>
</evidence>
<dbReference type="eggNOG" id="ENOG5033Y7D">
    <property type="taxonomic scope" value="Bacteria"/>
</dbReference>
<accession>A0A0T6LLP7</accession>
<keyword evidence="2" id="KW-0812">Transmembrane</keyword>
<dbReference type="AlphaFoldDB" id="A0A0T6LLP7"/>
<feature type="transmembrane region" description="Helical" evidence="2">
    <location>
        <begin position="95"/>
        <end position="113"/>
    </location>
</feature>
<name>A0A0T6LLP7_WENVI</name>
<feature type="transmembrane region" description="Helical" evidence="2">
    <location>
        <begin position="52"/>
        <end position="71"/>
    </location>
</feature>
<organism evidence="5 6">
    <name type="scientific">Wenjunlia vitaminophila</name>
    <name type="common">Streptomyces vitaminophilus</name>
    <dbReference type="NCBI Taxonomy" id="76728"/>
    <lineage>
        <taxon>Bacteria</taxon>
        <taxon>Bacillati</taxon>
        <taxon>Actinomycetota</taxon>
        <taxon>Actinomycetes</taxon>
        <taxon>Kitasatosporales</taxon>
        <taxon>Streptomycetaceae</taxon>
        <taxon>Wenjunlia</taxon>
    </lineage>
</organism>
<feature type="transmembrane region" description="Helical" evidence="2">
    <location>
        <begin position="30"/>
        <end position="47"/>
    </location>
</feature>
<dbReference type="Pfam" id="PF20177">
    <property type="entry name" value="DUF6542"/>
    <property type="match status" value="1"/>
</dbReference>
<keyword evidence="2" id="KW-1133">Transmembrane helix</keyword>